<protein>
    <submittedName>
        <fullName evidence="2">Uncharacterized protein</fullName>
    </submittedName>
</protein>
<gene>
    <name evidence="2" type="ORF">EZS28_002568</name>
</gene>
<name>A0A5J4X3P8_9EUKA</name>
<dbReference type="AlphaFoldDB" id="A0A5J4X3P8"/>
<comment type="caution">
    <text evidence="2">The sequence shown here is derived from an EMBL/GenBank/DDBJ whole genome shotgun (WGS) entry which is preliminary data.</text>
</comment>
<sequence>METKSKALKRAQPSREKDVLTEKAKCWKYQQLPPGIFRKGTLTQKQSKGFFEVAGVTGHLEPHVDNFREDPAGTRDFSLGTEYSHEPKHINCSEIKREDRRKAFEFFGQMGKIERRASQTSQGHNFKMVDFIHLSQMHLCAKQSSRDDTHTRKSNQAQCGIQNGGSLRLSEEKRQKNTTRQHRRAPDINKKGDEVYTNHVILLRLSDEEALEVKLDMSENIWRTRITALARLEPFLNEQPDGASCFL</sequence>
<dbReference type="EMBL" id="SNRW01000316">
    <property type="protein sequence ID" value="KAA6401901.1"/>
    <property type="molecule type" value="Genomic_DNA"/>
</dbReference>
<proteinExistence type="predicted"/>
<feature type="region of interest" description="Disordered" evidence="1">
    <location>
        <begin position="143"/>
        <end position="191"/>
    </location>
</feature>
<dbReference type="Proteomes" id="UP000324800">
    <property type="component" value="Unassembled WGS sequence"/>
</dbReference>
<feature type="compositionally biased region" description="Polar residues" evidence="1">
    <location>
        <begin position="154"/>
        <end position="165"/>
    </location>
</feature>
<reference evidence="2 3" key="1">
    <citation type="submission" date="2019-03" db="EMBL/GenBank/DDBJ databases">
        <title>Single cell metagenomics reveals metabolic interactions within the superorganism composed of flagellate Streblomastix strix and complex community of Bacteroidetes bacteria on its surface.</title>
        <authorList>
            <person name="Treitli S.C."/>
            <person name="Kolisko M."/>
            <person name="Husnik F."/>
            <person name="Keeling P."/>
            <person name="Hampl V."/>
        </authorList>
    </citation>
    <scope>NUCLEOTIDE SEQUENCE [LARGE SCALE GENOMIC DNA]</scope>
    <source>
        <strain evidence="2">ST1C</strain>
    </source>
</reference>
<evidence type="ECO:0000313" key="3">
    <source>
        <dbReference type="Proteomes" id="UP000324800"/>
    </source>
</evidence>
<evidence type="ECO:0000313" key="2">
    <source>
        <dbReference type="EMBL" id="KAA6401901.1"/>
    </source>
</evidence>
<accession>A0A5J4X3P8</accession>
<organism evidence="2 3">
    <name type="scientific">Streblomastix strix</name>
    <dbReference type="NCBI Taxonomy" id="222440"/>
    <lineage>
        <taxon>Eukaryota</taxon>
        <taxon>Metamonada</taxon>
        <taxon>Preaxostyla</taxon>
        <taxon>Oxymonadida</taxon>
        <taxon>Streblomastigidae</taxon>
        <taxon>Streblomastix</taxon>
    </lineage>
</organism>
<evidence type="ECO:0000256" key="1">
    <source>
        <dbReference type="SAM" id="MobiDB-lite"/>
    </source>
</evidence>